<dbReference type="InterPro" id="IPR007111">
    <property type="entry name" value="NACHT_NTPase"/>
</dbReference>
<evidence type="ECO:0000259" key="2">
    <source>
        <dbReference type="PROSITE" id="PS50837"/>
    </source>
</evidence>
<dbReference type="EMBL" id="MRVG01000010">
    <property type="protein sequence ID" value="PMB65161.1"/>
    <property type="molecule type" value="Genomic_DNA"/>
</dbReference>
<dbReference type="Gene3D" id="3.40.50.300">
    <property type="entry name" value="P-loop containing nucleotide triphosphate hydrolases"/>
    <property type="match status" value="1"/>
</dbReference>
<feature type="domain" description="NACHT" evidence="2">
    <location>
        <begin position="351"/>
        <end position="482"/>
    </location>
</feature>
<name>A0A2N6ND15_BEABA</name>
<dbReference type="InterPro" id="IPR055496">
    <property type="entry name" value="DUF7068"/>
</dbReference>
<evidence type="ECO:0000313" key="3">
    <source>
        <dbReference type="EMBL" id="PMB65161.1"/>
    </source>
</evidence>
<protein>
    <submittedName>
        <fullName evidence="3">Protein NLRC3</fullName>
    </submittedName>
</protein>
<accession>A0A2N6ND15</accession>
<dbReference type="Pfam" id="PF23238">
    <property type="entry name" value="DUF7068"/>
    <property type="match status" value="1"/>
</dbReference>
<keyword evidence="1" id="KW-0812">Transmembrane</keyword>
<dbReference type="InterPro" id="IPR003593">
    <property type="entry name" value="AAA+_ATPase"/>
</dbReference>
<dbReference type="SMART" id="SM00382">
    <property type="entry name" value="AAA"/>
    <property type="match status" value="1"/>
</dbReference>
<dbReference type="InterPro" id="IPR029058">
    <property type="entry name" value="AB_hydrolase_fold"/>
</dbReference>
<organism evidence="3 4">
    <name type="scientific">Beauveria bassiana</name>
    <name type="common">White muscardine disease fungus</name>
    <name type="synonym">Tritirachium shiotae</name>
    <dbReference type="NCBI Taxonomy" id="176275"/>
    <lineage>
        <taxon>Eukaryota</taxon>
        <taxon>Fungi</taxon>
        <taxon>Dikarya</taxon>
        <taxon>Ascomycota</taxon>
        <taxon>Pezizomycotina</taxon>
        <taxon>Sordariomycetes</taxon>
        <taxon>Hypocreomycetidae</taxon>
        <taxon>Hypocreales</taxon>
        <taxon>Cordycipitaceae</taxon>
        <taxon>Beauveria</taxon>
    </lineage>
</organism>
<dbReference type="PROSITE" id="PS50837">
    <property type="entry name" value="NACHT"/>
    <property type="match status" value="1"/>
</dbReference>
<dbReference type="OMA" id="SLWPLEI"/>
<feature type="transmembrane region" description="Helical" evidence="1">
    <location>
        <begin position="20"/>
        <end position="39"/>
    </location>
</feature>
<dbReference type="Pfam" id="PF13646">
    <property type="entry name" value="HEAT_2"/>
    <property type="match status" value="4"/>
</dbReference>
<keyword evidence="1" id="KW-1133">Transmembrane helix</keyword>
<proteinExistence type="predicted"/>
<dbReference type="InterPro" id="IPR027417">
    <property type="entry name" value="P-loop_NTPase"/>
</dbReference>
<dbReference type="Gene3D" id="1.25.10.10">
    <property type="entry name" value="Leucine-rich Repeat Variant"/>
    <property type="match status" value="5"/>
</dbReference>
<dbReference type="Pfam" id="PF05729">
    <property type="entry name" value="NACHT"/>
    <property type="match status" value="1"/>
</dbReference>
<dbReference type="SUPFAM" id="SSF53474">
    <property type="entry name" value="alpha/beta-Hydrolases"/>
    <property type="match status" value="1"/>
</dbReference>
<gene>
    <name evidence="3" type="primary">Nlrc3_1</name>
    <name evidence="3" type="ORF">BM221_008517</name>
</gene>
<dbReference type="PANTHER" id="PTHR46312">
    <property type="entry name" value="NACHT DOMAIN-CONTAINING PROTEIN"/>
    <property type="match status" value="1"/>
</dbReference>
<evidence type="ECO:0000256" key="1">
    <source>
        <dbReference type="SAM" id="Phobius"/>
    </source>
</evidence>
<keyword evidence="1" id="KW-0472">Membrane</keyword>
<dbReference type="SUPFAM" id="SSF48371">
    <property type="entry name" value="ARM repeat"/>
    <property type="match status" value="1"/>
</dbReference>
<dbReference type="InterPro" id="IPR016024">
    <property type="entry name" value="ARM-type_fold"/>
</dbReference>
<dbReference type="SMART" id="SM00567">
    <property type="entry name" value="EZ_HEAT"/>
    <property type="match status" value="10"/>
</dbReference>
<evidence type="ECO:0000313" key="4">
    <source>
        <dbReference type="Proteomes" id="UP000235728"/>
    </source>
</evidence>
<dbReference type="InterPro" id="IPR004155">
    <property type="entry name" value="PBS_lyase_HEAT"/>
</dbReference>
<dbReference type="PANTHER" id="PTHR46312:SF2">
    <property type="entry name" value="NUCLEOTIDE-BINDING OLIGOMERIZATION DOMAIN-CONTAINING PROTEIN 2-LIKE"/>
    <property type="match status" value="1"/>
</dbReference>
<dbReference type="SUPFAM" id="SSF52540">
    <property type="entry name" value="P-loop containing nucleoside triphosphate hydrolases"/>
    <property type="match status" value="1"/>
</dbReference>
<sequence>MATNTAEQTTGFTRPSLHMSAGWITLLCFLAGTIILLWLRRAPCSKPAASTADDGPDPSPPTHKGVQLVEVTCGRNEANTDIDIIAIHGLDTTSRDTWTWKDPRDPKNNLTWVNWLHPGMLPESVDRVRIFTCDWPADLLVPSDLIQKTIEEYAVLLLEGIENALFAGSARQQDRSIVFIASCLGGLILTRALVRADDKRNRSSATLDIIPDPLPLDRPHSLMNKFRDSQCPDYKKVVGQIREMVGKIRAGTPLEQADSFIREKHYTADRLKIERLSGEPLSMDRCYINLAIIEQVSQNASDSKKKGDTMPSPFSILARQKVEAPDQTMQVELATIFNERKGSDGQPVHPRRILIRGRAGVGKTTLCKKIVHEFTKGTWGKWTELFDRVLWVPLRNLKHEGRRKMPVYAFEDLLSHEFLPTNKRSLAEALSRVLDAKSSKTLFLLDGLDEVSQDLTGDAGMARFLNRLLSQPSVIITARPSAAPPANLDLELETIGFGPDQVNEYIEKSFTNPDTGATDQTKVGKVKSFLQERWLIQGLVRIPIQLDALCYTWDDFQPDEIPNTMTGMYKEIALKLWKKDVERLAKRHNGDLVTASQITSSDAEDLVADEVYFLEGLAFTGLHNDVIDFNAKDRDVVSTEFRRQGMLLDKVLPHLSFVRTSDPSSAAKYRSYHFIHLTFQEYFAARYFVRQWKNQGQLQFLTLSSKGTGTTASAPADFLRKHKYTARYDIFWRFVAGLLDGNGQALEFINTVEEEPLDLLGPTHQRLVMHCLSEISSSLPMREMLEKRLAQWLLLESTFNKTALLASEVEFPELALKTSLLEESTDVQRTILRSLVNRASISPSIIEQVAARLDNADRHVRDAAVEALGGRSELPEAVLTAVAARLDDGDEDVRRAAVEALGGRSELPEAVLTAVAARLDDGDEDVRRAAVEALGGRSELPEAVLTAVAARLDDGDRVVRRAAFEALGGRSELPEAVLKAVAARLDDGDWVVRRAAVQALGGRSELPEAVLTAVAARLDDAGWVVRRAAVQALGRRSELPEAVLKAVAARLDDADGYVRRAAVEALGRRSELPEAVLTAVAARLDDADGYVRRAAVEALGGRSELPEAVLTAVAARLDDADGYVRPAAVEALGRRSELPEAVLTAVAARLDDADGYVRRAAVQALGRRSELPEAVLTAVAARLDDADGHVRRAAIQALGRRSELPEAVLTAVAARLDDGDRHVRRAAIQALGRRSELPEAVLTAVAARLDDGDRHVRRAAVEVIINRNEKLSRILKGSLIASFYKALLERSFKEQLSWYIKEDSYCVNMPGGIVSLSVDIPQNEVREWIKGARLSIYKRWGELFQPLVLLGG</sequence>
<dbReference type="Proteomes" id="UP000235728">
    <property type="component" value="Unassembled WGS sequence"/>
</dbReference>
<comment type="caution">
    <text evidence="3">The sequence shown here is derived from an EMBL/GenBank/DDBJ whole genome shotgun (WGS) entry which is preliminary data.</text>
</comment>
<dbReference type="InterPro" id="IPR011989">
    <property type="entry name" value="ARM-like"/>
</dbReference>
<reference evidence="3 4" key="1">
    <citation type="journal article" date="2016" name="Appl. Microbiol. Biotechnol.">
        <title>Characterization of T-DNA insertion mutants with decreased virulence in the entomopathogenic fungus Beauveria bassiana JEF-007.</title>
        <authorList>
            <person name="Kim S."/>
            <person name="Lee S.J."/>
            <person name="Nai Y.S."/>
            <person name="Yu J.S."/>
            <person name="Lee M.R."/>
            <person name="Yang Y.T."/>
            <person name="Kim J.S."/>
        </authorList>
    </citation>
    <scope>NUCLEOTIDE SEQUENCE [LARGE SCALE GENOMIC DNA]</scope>
    <source>
        <strain evidence="3 4">JEF-007</strain>
    </source>
</reference>